<protein>
    <submittedName>
        <fullName evidence="1">Uncharacterized protein</fullName>
    </submittedName>
</protein>
<name>A0A014KWD2_9BACT</name>
<dbReference type="Proteomes" id="UP000020977">
    <property type="component" value="Unassembled WGS sequence"/>
</dbReference>
<evidence type="ECO:0000313" key="1">
    <source>
        <dbReference type="EMBL" id="EXU61311.1"/>
    </source>
</evidence>
<sequence length="257" mass="30592">MLNFFNNKANLIEFKENIKIIECENIDLFLHDLFEYEQSKGVQSIDFDGKLYSIKDISIFSYLNRITDFLSLSPKNWLGNQIIQDEMWQNSNFFNNQEILSIIDKINTLLGFDLLEYQIDNTKLLKSLFEINPNILLSKNNFTKIMEILFSNKPNPLVIFKDLEFINLIDLLKFTNTKFIILTTDFTKYINKYDQLELVGFYENKTIIDIKTPLPIISYFENHKNKEILENEPLFSDLNGKNEFRFHINIIKRTFFE</sequence>
<comment type="caution">
    <text evidence="1">The sequence shown here is derived from an EMBL/GenBank/DDBJ whole genome shotgun (WGS) entry which is preliminary data.</text>
</comment>
<accession>A0A014KWD2</accession>
<organism evidence="1 2">
    <name type="scientific">Mesomycoplasma ovipneumoniae 14811</name>
    <dbReference type="NCBI Taxonomy" id="1188239"/>
    <lineage>
        <taxon>Bacteria</taxon>
        <taxon>Bacillati</taxon>
        <taxon>Mycoplasmatota</taxon>
        <taxon>Mycoplasmoidales</taxon>
        <taxon>Metamycoplasmataceae</taxon>
        <taxon>Mesomycoplasma</taxon>
    </lineage>
</organism>
<gene>
    <name evidence="1" type="ORF">MOVI_1830</name>
</gene>
<dbReference type="AlphaFoldDB" id="A0A014KWD2"/>
<proteinExistence type="predicted"/>
<dbReference type="PATRIC" id="fig|1188239.3.peg.474"/>
<dbReference type="EMBL" id="JFAD01000012">
    <property type="protein sequence ID" value="EXU61311.1"/>
    <property type="molecule type" value="Genomic_DNA"/>
</dbReference>
<reference evidence="1 2" key="1">
    <citation type="submission" date="2014-03" db="EMBL/GenBank/DDBJ databases">
        <title>Genome sequence of Mycoplasma ovipneumoniae strain 14811.</title>
        <authorList>
            <person name="Sirand-Pugnet P."/>
            <person name="Breton M."/>
            <person name="Dordet-Frisoni E."/>
            <person name="Baranowski E."/>
            <person name="Barre A."/>
            <person name="Couture C."/>
            <person name="Dupuy V."/>
            <person name="Gaurivaud P."/>
            <person name="Jacob D."/>
            <person name="Lemaitre C."/>
            <person name="Manso-Silvan L."/>
            <person name="Nikolski M."/>
            <person name="Nouvel L.-X."/>
            <person name="Poumarat F."/>
            <person name="Tardy F."/>
            <person name="Thebault P."/>
            <person name="Theil S."/>
            <person name="Citti C."/>
            <person name="Thiaucourt F."/>
            <person name="Blanchard A."/>
        </authorList>
    </citation>
    <scope>NUCLEOTIDE SEQUENCE [LARGE SCALE GENOMIC DNA]</scope>
    <source>
        <strain evidence="1 2">14811</strain>
    </source>
</reference>
<dbReference type="STRING" id="1188239.MOVI_1830"/>
<dbReference type="RefSeq" id="WP_044284038.1">
    <property type="nucleotide sequence ID" value="NZ_JFAD01000012.1"/>
</dbReference>
<evidence type="ECO:0000313" key="2">
    <source>
        <dbReference type="Proteomes" id="UP000020977"/>
    </source>
</evidence>